<keyword evidence="8 16" id="KW-0418">Kinase</keyword>
<dbReference type="GO" id="GO:0016036">
    <property type="term" value="P:cellular response to phosphate starvation"/>
    <property type="evidence" value="ECO:0007669"/>
    <property type="project" value="TreeGrafter"/>
</dbReference>
<evidence type="ECO:0000256" key="7">
    <source>
        <dbReference type="ARBA" id="ARBA00022741"/>
    </source>
</evidence>
<dbReference type="Gene3D" id="1.10.287.130">
    <property type="match status" value="1"/>
</dbReference>
<dbReference type="Proteomes" id="UP000034098">
    <property type="component" value="Unassembled WGS sequence"/>
</dbReference>
<dbReference type="RefSeq" id="WP_245619547.1">
    <property type="nucleotide sequence ID" value="NZ_JYJA01000032.1"/>
</dbReference>
<evidence type="ECO:0000256" key="4">
    <source>
        <dbReference type="ARBA" id="ARBA00022553"/>
    </source>
</evidence>
<sequence length="474" mass="49299">MDTTQLALLALLAGIIIGGSISAVIVASMRARDRAHAEGSIEIPDGVRGVLHGMDDAAVVVDASFTVLAASSAAAAFELLEGGTLPTDELRTLARRVRTTDAEVTEASATETMRLRRGAPPAEPRLVAVRASRISPRLTLLVLRDISERERVEEMRRDFVANTSHELKTPVGAVSLLAEAIESAADDPPQVRIFAMRLQAEANRLALLTSRIMNLSRLQAADELPQQDVSIDEVVASALDAHAIQADSAGVEVMRGGARGLYVHGDAQVLSEAVGNLIANAIAYSPRGSSVGVGIKAVDRIVEIAVTDRGIGIAEGEQDRVFERFYRSDPARARRTGGSGLGLSIVKHAVQRHGGEVRLWSRPGRGSTFTIRLPQIDAPALEPAPKRGRKKKRPAVADMPATEAAPAEVPAPSASAPARGAKSAPAAPGAKPAASARAAKAAAPDRAARSAAPKTPVGPAGGQNPASVANGDPA</sequence>
<dbReference type="SMART" id="SM00387">
    <property type="entry name" value="HATPase_c"/>
    <property type="match status" value="1"/>
</dbReference>
<dbReference type="AlphaFoldDB" id="A0A0M2H9L7"/>
<accession>A0A0M2H9L7</accession>
<comment type="subcellular location">
    <subcellularLocation>
        <location evidence="2">Cell membrane</location>
    </subcellularLocation>
</comment>
<dbReference type="SUPFAM" id="SSF55874">
    <property type="entry name" value="ATPase domain of HSP90 chaperone/DNA topoisomerase II/histidine kinase"/>
    <property type="match status" value="1"/>
</dbReference>
<dbReference type="PRINTS" id="PR00344">
    <property type="entry name" value="BCTRLSENSOR"/>
</dbReference>
<dbReference type="CDD" id="cd00082">
    <property type="entry name" value="HisKA"/>
    <property type="match status" value="1"/>
</dbReference>
<dbReference type="GO" id="GO:0004721">
    <property type="term" value="F:phosphoprotein phosphatase activity"/>
    <property type="evidence" value="ECO:0007669"/>
    <property type="project" value="TreeGrafter"/>
</dbReference>
<dbReference type="GO" id="GO:0005886">
    <property type="term" value="C:plasma membrane"/>
    <property type="evidence" value="ECO:0007669"/>
    <property type="project" value="UniProtKB-SubCell"/>
</dbReference>
<keyword evidence="9" id="KW-0067">ATP-binding</keyword>
<dbReference type="EC" id="2.7.13.3" evidence="3"/>
<comment type="catalytic activity">
    <reaction evidence="1">
        <text>ATP + protein L-histidine = ADP + protein N-phospho-L-histidine.</text>
        <dbReference type="EC" id="2.7.13.3"/>
    </reaction>
</comment>
<gene>
    <name evidence="16" type="primary">senX3</name>
    <name evidence="16" type="ORF">RS82_01625</name>
</gene>
<feature type="region of interest" description="Disordered" evidence="14">
    <location>
        <begin position="362"/>
        <end position="474"/>
    </location>
</feature>
<keyword evidence="17" id="KW-1185">Reference proteome</keyword>
<dbReference type="PANTHER" id="PTHR45453">
    <property type="entry name" value="PHOSPHATE REGULON SENSOR PROTEIN PHOR"/>
    <property type="match status" value="1"/>
</dbReference>
<dbReference type="Pfam" id="PF00512">
    <property type="entry name" value="HisKA"/>
    <property type="match status" value="1"/>
</dbReference>
<keyword evidence="5 16" id="KW-0808">Transferase</keyword>
<evidence type="ECO:0000256" key="14">
    <source>
        <dbReference type="SAM" id="MobiDB-lite"/>
    </source>
</evidence>
<evidence type="ECO:0000256" key="9">
    <source>
        <dbReference type="ARBA" id="ARBA00022840"/>
    </source>
</evidence>
<dbReference type="Pfam" id="PF02518">
    <property type="entry name" value="HATPase_c"/>
    <property type="match status" value="1"/>
</dbReference>
<evidence type="ECO:0000256" key="13">
    <source>
        <dbReference type="ARBA" id="ARBA00039401"/>
    </source>
</evidence>
<dbReference type="EMBL" id="JYJA01000032">
    <property type="protein sequence ID" value="KJL43133.1"/>
    <property type="molecule type" value="Genomic_DNA"/>
</dbReference>
<evidence type="ECO:0000313" key="17">
    <source>
        <dbReference type="Proteomes" id="UP000034098"/>
    </source>
</evidence>
<dbReference type="PANTHER" id="PTHR45453:SF1">
    <property type="entry name" value="PHOSPHATE REGULON SENSOR PROTEIN PHOR"/>
    <property type="match status" value="1"/>
</dbReference>
<proteinExistence type="predicted"/>
<dbReference type="InterPro" id="IPR036890">
    <property type="entry name" value="HATPase_C_sf"/>
</dbReference>
<evidence type="ECO:0000256" key="10">
    <source>
        <dbReference type="ARBA" id="ARBA00022989"/>
    </source>
</evidence>
<keyword evidence="6" id="KW-0812">Transmembrane</keyword>
<evidence type="ECO:0000256" key="6">
    <source>
        <dbReference type="ARBA" id="ARBA00022692"/>
    </source>
</evidence>
<dbReference type="InterPro" id="IPR050351">
    <property type="entry name" value="BphY/WalK/GraS-like"/>
</dbReference>
<evidence type="ECO:0000256" key="3">
    <source>
        <dbReference type="ARBA" id="ARBA00012438"/>
    </source>
</evidence>
<dbReference type="PROSITE" id="PS50109">
    <property type="entry name" value="HIS_KIN"/>
    <property type="match status" value="1"/>
</dbReference>
<reference evidence="16 17" key="1">
    <citation type="submission" date="2015-02" db="EMBL/GenBank/DDBJ databases">
        <title>Draft genome sequences of ten Microbacterium spp. with emphasis on heavy metal contaminated environments.</title>
        <authorList>
            <person name="Corretto E."/>
        </authorList>
    </citation>
    <scope>NUCLEOTIDE SEQUENCE [LARGE SCALE GENOMIC DNA]</scope>
    <source>
        <strain evidence="16 17">DSM 8608</strain>
    </source>
</reference>
<keyword evidence="11" id="KW-0902">Two-component regulatory system</keyword>
<evidence type="ECO:0000256" key="2">
    <source>
        <dbReference type="ARBA" id="ARBA00004236"/>
    </source>
</evidence>
<dbReference type="InterPro" id="IPR003594">
    <property type="entry name" value="HATPase_dom"/>
</dbReference>
<dbReference type="InterPro" id="IPR036097">
    <property type="entry name" value="HisK_dim/P_sf"/>
</dbReference>
<comment type="caution">
    <text evidence="16">The sequence shown here is derived from an EMBL/GenBank/DDBJ whole genome shotgun (WGS) entry which is preliminary data.</text>
</comment>
<feature type="compositionally biased region" description="Low complexity" evidence="14">
    <location>
        <begin position="396"/>
        <end position="454"/>
    </location>
</feature>
<feature type="domain" description="Histidine kinase" evidence="15">
    <location>
        <begin position="162"/>
        <end position="377"/>
    </location>
</feature>
<dbReference type="PATRIC" id="fig|69370.6.peg.1657"/>
<name>A0A0M2H9L7_MICTR</name>
<evidence type="ECO:0000256" key="11">
    <source>
        <dbReference type="ARBA" id="ARBA00023012"/>
    </source>
</evidence>
<evidence type="ECO:0000256" key="8">
    <source>
        <dbReference type="ARBA" id="ARBA00022777"/>
    </source>
</evidence>
<dbReference type="FunFam" id="3.30.565.10:FF:000013">
    <property type="entry name" value="Two-component sensor histidine kinase"/>
    <property type="match status" value="1"/>
</dbReference>
<evidence type="ECO:0000256" key="12">
    <source>
        <dbReference type="ARBA" id="ARBA00023136"/>
    </source>
</evidence>
<dbReference type="Gene3D" id="3.30.565.10">
    <property type="entry name" value="Histidine kinase-like ATPase, C-terminal domain"/>
    <property type="match status" value="1"/>
</dbReference>
<dbReference type="InterPro" id="IPR003661">
    <property type="entry name" value="HisK_dim/P_dom"/>
</dbReference>
<evidence type="ECO:0000256" key="5">
    <source>
        <dbReference type="ARBA" id="ARBA00022679"/>
    </source>
</evidence>
<dbReference type="SMART" id="SM00388">
    <property type="entry name" value="HisKA"/>
    <property type="match status" value="1"/>
</dbReference>
<keyword evidence="10" id="KW-1133">Transmembrane helix</keyword>
<dbReference type="InterPro" id="IPR005467">
    <property type="entry name" value="His_kinase_dom"/>
</dbReference>
<dbReference type="CDD" id="cd00075">
    <property type="entry name" value="HATPase"/>
    <property type="match status" value="1"/>
</dbReference>
<organism evidence="16 17">
    <name type="scientific">Microbacterium trichothecenolyticum</name>
    <name type="common">Aureobacterium trichothecenolyticum</name>
    <dbReference type="NCBI Taxonomy" id="69370"/>
    <lineage>
        <taxon>Bacteria</taxon>
        <taxon>Bacillati</taxon>
        <taxon>Actinomycetota</taxon>
        <taxon>Actinomycetes</taxon>
        <taxon>Micrococcales</taxon>
        <taxon>Microbacteriaceae</taxon>
        <taxon>Microbacterium</taxon>
    </lineage>
</organism>
<evidence type="ECO:0000313" key="16">
    <source>
        <dbReference type="EMBL" id="KJL43133.1"/>
    </source>
</evidence>
<keyword evidence="7" id="KW-0547">Nucleotide-binding</keyword>
<evidence type="ECO:0000256" key="1">
    <source>
        <dbReference type="ARBA" id="ARBA00000085"/>
    </source>
</evidence>
<dbReference type="GO" id="GO:0005524">
    <property type="term" value="F:ATP binding"/>
    <property type="evidence" value="ECO:0007669"/>
    <property type="project" value="UniProtKB-KW"/>
</dbReference>
<dbReference type="GO" id="GO:0000155">
    <property type="term" value="F:phosphorelay sensor kinase activity"/>
    <property type="evidence" value="ECO:0007669"/>
    <property type="project" value="InterPro"/>
</dbReference>
<dbReference type="InterPro" id="IPR004358">
    <property type="entry name" value="Sig_transdc_His_kin-like_C"/>
</dbReference>
<dbReference type="SUPFAM" id="SSF47384">
    <property type="entry name" value="Homodimeric domain of signal transducing histidine kinase"/>
    <property type="match status" value="1"/>
</dbReference>
<keyword evidence="4" id="KW-0597">Phosphoprotein</keyword>
<keyword evidence="12" id="KW-0472">Membrane</keyword>
<protein>
    <recommendedName>
        <fullName evidence="13">Sensor-like histidine kinase SenX3</fullName>
        <ecNumber evidence="3">2.7.13.3</ecNumber>
    </recommendedName>
</protein>
<evidence type="ECO:0000259" key="15">
    <source>
        <dbReference type="PROSITE" id="PS50109"/>
    </source>
</evidence>